<dbReference type="OrthoDB" id="2926598at2"/>
<reference evidence="1 2" key="1">
    <citation type="submission" date="2016-02" db="EMBL/GenBank/DDBJ databases">
        <title>Draft Genome for Tepidibacillus decaturensis nov. sp. Strain Z9, an Anaerobic, Moderately Thermophilic and Heterotrophic Bacterium from Deep Subsurface of the Illinois Basin, USA.</title>
        <authorList>
            <person name="Dong Y."/>
            <person name="Chang J.Y."/>
            <person name="Sanford R."/>
            <person name="Fouke B.W."/>
        </authorList>
    </citation>
    <scope>NUCLEOTIDE SEQUENCE [LARGE SCALE GENOMIC DNA]</scope>
    <source>
        <strain evidence="1 2">Z9</strain>
    </source>
</reference>
<dbReference type="EMBL" id="LSKU01000001">
    <property type="protein sequence ID" value="KXG44806.1"/>
    <property type="molecule type" value="Genomic_DNA"/>
</dbReference>
<sequence>MRKKIFLLTLFKRILLIRINYLRMKLEKYFDQEKSFTHPKVYKLSAKLDKYIVLFQKIKQ</sequence>
<protein>
    <recommendedName>
        <fullName evidence="3">Sporulation protein Spo0E</fullName>
    </recommendedName>
</protein>
<keyword evidence="2" id="KW-1185">Reference proteome</keyword>
<dbReference type="Gene3D" id="4.10.280.10">
    <property type="entry name" value="Helix-loop-helix DNA-binding domain"/>
    <property type="match status" value="1"/>
</dbReference>
<dbReference type="Pfam" id="PF09388">
    <property type="entry name" value="SpoOE-like"/>
    <property type="match status" value="1"/>
</dbReference>
<dbReference type="SUPFAM" id="SSF140500">
    <property type="entry name" value="BAS1536-like"/>
    <property type="match status" value="1"/>
</dbReference>
<dbReference type="InterPro" id="IPR037208">
    <property type="entry name" value="Spo0E-like_sf"/>
</dbReference>
<comment type="caution">
    <text evidence="1">The sequence shown here is derived from an EMBL/GenBank/DDBJ whole genome shotgun (WGS) entry which is preliminary data.</text>
</comment>
<dbReference type="RefSeq" id="WP_068726985.1">
    <property type="nucleotide sequence ID" value="NZ_LSKU01000001.1"/>
</dbReference>
<accession>A0A135L757</accession>
<dbReference type="InterPro" id="IPR018540">
    <property type="entry name" value="Spo0E-like"/>
</dbReference>
<gene>
    <name evidence="1" type="ORF">U473_12830</name>
</gene>
<proteinExistence type="predicted"/>
<dbReference type="Proteomes" id="UP000070352">
    <property type="component" value="Unassembled WGS sequence"/>
</dbReference>
<dbReference type="GO" id="GO:0046983">
    <property type="term" value="F:protein dimerization activity"/>
    <property type="evidence" value="ECO:0007669"/>
    <property type="project" value="InterPro"/>
</dbReference>
<evidence type="ECO:0000313" key="1">
    <source>
        <dbReference type="EMBL" id="KXG44806.1"/>
    </source>
</evidence>
<organism evidence="1 2">
    <name type="scientific">Tepidibacillus decaturensis</name>
    <dbReference type="NCBI Taxonomy" id="1413211"/>
    <lineage>
        <taxon>Bacteria</taxon>
        <taxon>Bacillati</taxon>
        <taxon>Bacillota</taxon>
        <taxon>Bacilli</taxon>
        <taxon>Bacillales</taxon>
        <taxon>Bacillaceae</taxon>
        <taxon>Tepidibacillus</taxon>
    </lineage>
</organism>
<dbReference type="InterPro" id="IPR036638">
    <property type="entry name" value="HLH_DNA-bd_sf"/>
</dbReference>
<dbReference type="STRING" id="1413211.U473_12830"/>
<evidence type="ECO:0000313" key="2">
    <source>
        <dbReference type="Proteomes" id="UP000070352"/>
    </source>
</evidence>
<evidence type="ECO:0008006" key="3">
    <source>
        <dbReference type="Google" id="ProtNLM"/>
    </source>
</evidence>
<dbReference type="AlphaFoldDB" id="A0A135L757"/>
<dbReference type="GO" id="GO:0043937">
    <property type="term" value="P:regulation of sporulation"/>
    <property type="evidence" value="ECO:0007669"/>
    <property type="project" value="InterPro"/>
</dbReference>
<name>A0A135L757_9BACI</name>